<organism evidence="1 2">
    <name type="scientific">Rhizophagus irregularis</name>
    <dbReference type="NCBI Taxonomy" id="588596"/>
    <lineage>
        <taxon>Eukaryota</taxon>
        <taxon>Fungi</taxon>
        <taxon>Fungi incertae sedis</taxon>
        <taxon>Mucoromycota</taxon>
        <taxon>Glomeromycotina</taxon>
        <taxon>Glomeromycetes</taxon>
        <taxon>Glomerales</taxon>
        <taxon>Glomeraceae</taxon>
        <taxon>Rhizophagus</taxon>
    </lineage>
</organism>
<protein>
    <recommendedName>
        <fullName evidence="3">hAT-like transposase RNase-H fold domain-containing protein</fullName>
    </recommendedName>
</protein>
<proteinExistence type="predicted"/>
<accession>A0A2N0NPA8</accession>
<reference evidence="1 2" key="2">
    <citation type="submission" date="2017-09" db="EMBL/GenBank/DDBJ databases">
        <title>Extensive intraspecific genome diversity in a model arbuscular mycorrhizal fungus.</title>
        <authorList>
            <person name="Chen E.C."/>
            <person name="Morin E."/>
            <person name="Beaudet D."/>
            <person name="Noel J."/>
            <person name="Ndikumana S."/>
            <person name="Charron P."/>
            <person name="St-Onge C."/>
            <person name="Giorgi J."/>
            <person name="Grigoriev I.V."/>
            <person name="Roux C."/>
            <person name="Martin F.M."/>
            <person name="Corradi N."/>
        </authorList>
    </citation>
    <scope>NUCLEOTIDE SEQUENCE [LARGE SCALE GENOMIC DNA]</scope>
    <source>
        <strain evidence="1 2">A5</strain>
    </source>
</reference>
<dbReference type="Proteomes" id="UP000232722">
    <property type="component" value="Unassembled WGS sequence"/>
</dbReference>
<sequence length="81" mass="9842">LMDKIEDFDKEAGIDEIVKQAARNAMKKLKKYYQYTDGMIYTISTILDPWLKLTYHRDHNWEEKYITEARDDIKNLYDTIY</sequence>
<dbReference type="EMBL" id="LLXJ01003945">
    <property type="protein sequence ID" value="PKB96376.1"/>
    <property type="molecule type" value="Genomic_DNA"/>
</dbReference>
<feature type="non-terminal residue" evidence="1">
    <location>
        <position position="81"/>
    </location>
</feature>
<evidence type="ECO:0000313" key="2">
    <source>
        <dbReference type="Proteomes" id="UP000232722"/>
    </source>
</evidence>
<evidence type="ECO:0000313" key="1">
    <source>
        <dbReference type="EMBL" id="PKB96376.1"/>
    </source>
</evidence>
<feature type="non-terminal residue" evidence="1">
    <location>
        <position position="1"/>
    </location>
</feature>
<reference evidence="1 2" key="1">
    <citation type="submission" date="2016-04" db="EMBL/GenBank/DDBJ databases">
        <title>Genome analyses suggest a sexual origin of heterokaryosis in a supposedly ancient asexual fungus.</title>
        <authorList>
            <person name="Ropars J."/>
            <person name="Sedzielewska K."/>
            <person name="Noel J."/>
            <person name="Charron P."/>
            <person name="Farinelli L."/>
            <person name="Marton T."/>
            <person name="Kruger M."/>
            <person name="Pelin A."/>
            <person name="Brachmann A."/>
            <person name="Corradi N."/>
        </authorList>
    </citation>
    <scope>NUCLEOTIDE SEQUENCE [LARGE SCALE GENOMIC DNA]</scope>
    <source>
        <strain evidence="1 2">A5</strain>
    </source>
</reference>
<dbReference type="VEuPathDB" id="FungiDB:RhiirA1_318895"/>
<evidence type="ECO:0008006" key="3">
    <source>
        <dbReference type="Google" id="ProtNLM"/>
    </source>
</evidence>
<gene>
    <name evidence="1" type="ORF">RhiirA5_263021</name>
</gene>
<name>A0A2N0NPA8_9GLOM</name>
<dbReference type="AlphaFoldDB" id="A0A2N0NPA8"/>
<comment type="caution">
    <text evidence="1">The sequence shown here is derived from an EMBL/GenBank/DDBJ whole genome shotgun (WGS) entry which is preliminary data.</text>
</comment>